<sequence length="175" mass="19709">MSVNSSTPQRVQFVSLISPNDKPLYIQAFDLPSIDSPDSESANRFLKYNFLSHMALDIFSSPASLSLREQQQQQQGESSDGVVLLFIQDDVTVYGYETNNGLKIIVGLESGERVASESGVNRDLKELFHLLHKCYLRTIFNPFDGLLKEGVESEETIQSKTFERNVGKIVSQWND</sequence>
<dbReference type="RefSeq" id="XP_020063131.1">
    <property type="nucleotide sequence ID" value="XM_020208258.1"/>
</dbReference>
<dbReference type="Gene3D" id="3.30.450.70">
    <property type="match status" value="1"/>
</dbReference>
<dbReference type="SUPFAM" id="SSF64356">
    <property type="entry name" value="SNARE-like"/>
    <property type="match status" value="1"/>
</dbReference>
<reference evidence="2" key="1">
    <citation type="submission" date="2016-05" db="EMBL/GenBank/DDBJ databases">
        <title>Comparative genomics of biotechnologically important yeasts.</title>
        <authorList>
            <consortium name="DOE Joint Genome Institute"/>
            <person name="Riley R."/>
            <person name="Haridas S."/>
            <person name="Wolfe K.H."/>
            <person name="Lopes M.R."/>
            <person name="Hittinger C.T."/>
            <person name="Goker M."/>
            <person name="Salamov A."/>
            <person name="Wisecaver J."/>
            <person name="Long T.M."/>
            <person name="Aerts A.L."/>
            <person name="Barry K."/>
            <person name="Choi C."/>
            <person name="Clum A."/>
            <person name="Coughlan A.Y."/>
            <person name="Deshpande S."/>
            <person name="Douglass A.P."/>
            <person name="Hanson S.J."/>
            <person name="Klenk H.-P."/>
            <person name="Labutti K."/>
            <person name="Lapidus A."/>
            <person name="Lindquist E."/>
            <person name="Lipzen A."/>
            <person name="Meier-Kolthoff J.P."/>
            <person name="Ohm R.A."/>
            <person name="Otillar R.P."/>
            <person name="Pangilinan J."/>
            <person name="Peng Y."/>
            <person name="Rokas A."/>
            <person name="Rosa C.A."/>
            <person name="Scheuner C."/>
            <person name="Sibirny A.A."/>
            <person name="Slot J.C."/>
            <person name="Stielow J.B."/>
            <person name="Sun H."/>
            <person name="Kurtzman C.P."/>
            <person name="Blackwell M."/>
            <person name="Grigoriev I.V."/>
            <person name="Jeffries T.W."/>
        </authorList>
    </citation>
    <scope>NUCLEOTIDE SEQUENCE [LARGE SCALE GENOMIC DNA]</scope>
    <source>
        <strain evidence="2">NRRL Y-17324</strain>
    </source>
</reference>
<dbReference type="GeneID" id="30982395"/>
<evidence type="ECO:0000313" key="1">
    <source>
        <dbReference type="EMBL" id="ODV78009.1"/>
    </source>
</evidence>
<name>A0A1E4SEQ2_9ASCO</name>
<dbReference type="OrthoDB" id="18320at2759"/>
<dbReference type="GO" id="GO:0006888">
    <property type="term" value="P:endoplasmic reticulum to Golgi vesicle-mediated transport"/>
    <property type="evidence" value="ECO:0007669"/>
    <property type="project" value="InterPro"/>
</dbReference>
<dbReference type="InterPro" id="IPR011012">
    <property type="entry name" value="Longin-like_dom_sf"/>
</dbReference>
<gene>
    <name evidence="1" type="ORF">CANTADRAFT_287119</name>
</gene>
<protein>
    <submittedName>
        <fullName evidence="1">Sedlin</fullName>
    </submittedName>
</protein>
<dbReference type="Pfam" id="PF04628">
    <property type="entry name" value="Sedlin_N"/>
    <property type="match status" value="1"/>
</dbReference>
<dbReference type="STRING" id="984487.A0A1E4SEQ2"/>
<accession>A0A1E4SEQ2</accession>
<dbReference type="AlphaFoldDB" id="A0A1E4SEQ2"/>
<organism evidence="1 2">
    <name type="scientific">Suhomyces tanzawaensis NRRL Y-17324</name>
    <dbReference type="NCBI Taxonomy" id="984487"/>
    <lineage>
        <taxon>Eukaryota</taxon>
        <taxon>Fungi</taxon>
        <taxon>Dikarya</taxon>
        <taxon>Ascomycota</taxon>
        <taxon>Saccharomycotina</taxon>
        <taxon>Pichiomycetes</taxon>
        <taxon>Debaryomycetaceae</taxon>
        <taxon>Suhomyces</taxon>
    </lineage>
</organism>
<dbReference type="EMBL" id="KV453914">
    <property type="protein sequence ID" value="ODV78009.1"/>
    <property type="molecule type" value="Genomic_DNA"/>
</dbReference>
<dbReference type="PANTHER" id="PTHR12403">
    <property type="entry name" value="TRAFFICKING PROTEIN PARTICLE COMPLEX SUBUNIT 2"/>
    <property type="match status" value="1"/>
</dbReference>
<dbReference type="InterPro" id="IPR006722">
    <property type="entry name" value="Sedlin"/>
</dbReference>
<dbReference type="GO" id="GO:0005737">
    <property type="term" value="C:cytoplasm"/>
    <property type="evidence" value="ECO:0007669"/>
    <property type="project" value="GOC"/>
</dbReference>
<proteinExistence type="predicted"/>
<keyword evidence="2" id="KW-1185">Reference proteome</keyword>
<evidence type="ECO:0000313" key="2">
    <source>
        <dbReference type="Proteomes" id="UP000094285"/>
    </source>
</evidence>
<dbReference type="Proteomes" id="UP000094285">
    <property type="component" value="Unassembled WGS sequence"/>
</dbReference>